<dbReference type="Proteomes" id="UP000015104">
    <property type="component" value="Unassembled WGS sequence"/>
</dbReference>
<dbReference type="AlphaFoldDB" id="T1KQE1"/>
<dbReference type="HOGENOM" id="CLU_3415447_0_0_1"/>
<reference evidence="1" key="2">
    <citation type="submission" date="2015-06" db="UniProtKB">
        <authorList>
            <consortium name="EnsemblMetazoa"/>
        </authorList>
    </citation>
    <scope>IDENTIFICATION</scope>
</reference>
<proteinExistence type="predicted"/>
<reference evidence="2" key="1">
    <citation type="submission" date="2011-08" db="EMBL/GenBank/DDBJ databases">
        <authorList>
            <person name="Rombauts S."/>
        </authorList>
    </citation>
    <scope>NUCLEOTIDE SEQUENCE</scope>
    <source>
        <strain evidence="2">London</strain>
    </source>
</reference>
<organism evidence="1 2">
    <name type="scientific">Tetranychus urticae</name>
    <name type="common">Two-spotted spider mite</name>
    <dbReference type="NCBI Taxonomy" id="32264"/>
    <lineage>
        <taxon>Eukaryota</taxon>
        <taxon>Metazoa</taxon>
        <taxon>Ecdysozoa</taxon>
        <taxon>Arthropoda</taxon>
        <taxon>Chelicerata</taxon>
        <taxon>Arachnida</taxon>
        <taxon>Acari</taxon>
        <taxon>Acariformes</taxon>
        <taxon>Trombidiformes</taxon>
        <taxon>Prostigmata</taxon>
        <taxon>Eleutherengona</taxon>
        <taxon>Raphignathae</taxon>
        <taxon>Tetranychoidea</taxon>
        <taxon>Tetranychidae</taxon>
        <taxon>Tetranychus</taxon>
    </lineage>
</organism>
<dbReference type="EMBL" id="CAEY01000349">
    <property type="status" value="NOT_ANNOTATED_CDS"/>
    <property type="molecule type" value="Genomic_DNA"/>
</dbReference>
<name>T1KQE1_TETUR</name>
<keyword evidence="2" id="KW-1185">Reference proteome</keyword>
<evidence type="ECO:0000313" key="2">
    <source>
        <dbReference type="Proteomes" id="UP000015104"/>
    </source>
</evidence>
<protein>
    <submittedName>
        <fullName evidence="1">Uncharacterized protein</fullName>
    </submittedName>
</protein>
<dbReference type="EnsemblMetazoa" id="tetur17g03800.1">
    <property type="protein sequence ID" value="tetur17g03800.1"/>
    <property type="gene ID" value="tetur17g03800"/>
</dbReference>
<evidence type="ECO:0000313" key="1">
    <source>
        <dbReference type="EnsemblMetazoa" id="tetur17g03800.1"/>
    </source>
</evidence>
<accession>T1KQE1</accession>
<sequence length="27" mass="3403">MEKYHYHRFSSSSSYILFLESSRRYEV</sequence>